<organism evidence="4 5">
    <name type="scientific">Geodia barretti</name>
    <name type="common">Barrett's horny sponge</name>
    <dbReference type="NCBI Taxonomy" id="519541"/>
    <lineage>
        <taxon>Eukaryota</taxon>
        <taxon>Metazoa</taxon>
        <taxon>Porifera</taxon>
        <taxon>Demospongiae</taxon>
        <taxon>Heteroscleromorpha</taxon>
        <taxon>Tetractinellida</taxon>
        <taxon>Astrophorina</taxon>
        <taxon>Geodiidae</taxon>
        <taxon>Geodia</taxon>
    </lineage>
</organism>
<comment type="caution">
    <text evidence="4">The sequence shown here is derived from an EMBL/GenBank/DDBJ whole genome shotgun (WGS) entry which is preliminary data.</text>
</comment>
<dbReference type="GO" id="GO:0015949">
    <property type="term" value="P:nucleobase-containing small molecule interconversion"/>
    <property type="evidence" value="ECO:0007669"/>
    <property type="project" value="TreeGrafter"/>
</dbReference>
<keyword evidence="5" id="KW-1185">Reference proteome</keyword>
<protein>
    <submittedName>
        <fullName evidence="4">dCTP deaminase, dUMP-forming</fullName>
    </submittedName>
</protein>
<proteinExistence type="inferred from homology"/>
<keyword evidence="2" id="KW-0378">Hydrolase</keyword>
<dbReference type="EMBL" id="CASHTH010000036">
    <property type="protein sequence ID" value="CAI7989778.1"/>
    <property type="molecule type" value="Genomic_DNA"/>
</dbReference>
<keyword evidence="3" id="KW-0546">Nucleotide metabolism</keyword>
<evidence type="ECO:0000256" key="2">
    <source>
        <dbReference type="ARBA" id="ARBA00022801"/>
    </source>
</evidence>
<dbReference type="GO" id="GO:0006229">
    <property type="term" value="P:dUTP biosynthetic process"/>
    <property type="evidence" value="ECO:0007669"/>
    <property type="project" value="InterPro"/>
</dbReference>
<name>A0AA35QS20_GEOBA</name>
<dbReference type="Pfam" id="PF22769">
    <property type="entry name" value="DCD"/>
    <property type="match status" value="1"/>
</dbReference>
<dbReference type="InterPro" id="IPR011962">
    <property type="entry name" value="dCTP_deaminase"/>
</dbReference>
<evidence type="ECO:0000313" key="5">
    <source>
        <dbReference type="Proteomes" id="UP001174909"/>
    </source>
</evidence>
<evidence type="ECO:0000256" key="1">
    <source>
        <dbReference type="ARBA" id="ARBA00022741"/>
    </source>
</evidence>
<dbReference type="Proteomes" id="UP001174909">
    <property type="component" value="Unassembled WGS sequence"/>
</dbReference>
<dbReference type="Gene3D" id="2.70.40.10">
    <property type="match status" value="1"/>
</dbReference>
<gene>
    <name evidence="4" type="ORF">GBAR_LOCUS327</name>
</gene>
<dbReference type="AlphaFoldDB" id="A0AA35QS20"/>
<dbReference type="CDD" id="cd07557">
    <property type="entry name" value="trimeric_dUTPase"/>
    <property type="match status" value="1"/>
</dbReference>
<dbReference type="NCBIfam" id="TIGR02274">
    <property type="entry name" value="dCTP_deam"/>
    <property type="match status" value="1"/>
</dbReference>
<dbReference type="GO" id="GO:0000166">
    <property type="term" value="F:nucleotide binding"/>
    <property type="evidence" value="ECO:0007669"/>
    <property type="project" value="UniProtKB-KW"/>
</dbReference>
<evidence type="ECO:0000256" key="3">
    <source>
        <dbReference type="ARBA" id="ARBA00023080"/>
    </source>
</evidence>
<dbReference type="InterPro" id="IPR033704">
    <property type="entry name" value="dUTPase_trimeric"/>
</dbReference>
<accession>A0AA35QS20</accession>
<sequence length="190" mass="20871">MVLSDRTIKTLLAEGKIVVEPLGEGCIQPASVDVHLDKHILVFRNSRRPYIDVREDLSDLTEMEEIGEQPFMLHPGEFVLGSTLEMIEIPDDLVARLEGKSSLGRIGLLIHSTAGYVDPGWKGHLTLELSNVANLPITLYHGMKIGQLSFLQLSTPADSPYGSPGLGSKYQGQTIPTASRAYRDFKNGKD</sequence>
<reference evidence="4" key="1">
    <citation type="submission" date="2023-03" db="EMBL/GenBank/DDBJ databases">
        <authorList>
            <person name="Steffen K."/>
            <person name="Cardenas P."/>
        </authorList>
    </citation>
    <scope>NUCLEOTIDE SEQUENCE</scope>
</reference>
<keyword evidence="1" id="KW-0547">Nucleotide-binding</keyword>
<dbReference type="SUPFAM" id="SSF51283">
    <property type="entry name" value="dUTPase-like"/>
    <property type="match status" value="1"/>
</dbReference>
<evidence type="ECO:0000313" key="4">
    <source>
        <dbReference type="EMBL" id="CAI7989778.1"/>
    </source>
</evidence>
<dbReference type="PANTHER" id="PTHR42680">
    <property type="entry name" value="DCTP DEAMINASE"/>
    <property type="match status" value="1"/>
</dbReference>
<dbReference type="PANTHER" id="PTHR42680:SF3">
    <property type="entry name" value="DCTP DEAMINASE"/>
    <property type="match status" value="1"/>
</dbReference>
<dbReference type="InterPro" id="IPR036157">
    <property type="entry name" value="dUTPase-like_sf"/>
</dbReference>
<dbReference type="GO" id="GO:0008829">
    <property type="term" value="F:dCTP deaminase activity"/>
    <property type="evidence" value="ECO:0007669"/>
    <property type="project" value="InterPro"/>
</dbReference>
<dbReference type="FunFam" id="2.70.40.10:FF:000005">
    <property type="entry name" value="dCTP deaminase, dUMP-forming"/>
    <property type="match status" value="1"/>
</dbReference>
<dbReference type="HAMAP" id="MF_00146">
    <property type="entry name" value="dCTP_deaminase"/>
    <property type="match status" value="1"/>
</dbReference>